<evidence type="ECO:0000313" key="5">
    <source>
        <dbReference type="Proteomes" id="UP000185093"/>
    </source>
</evidence>
<dbReference type="SMART" id="SM00919">
    <property type="entry name" value="Malic_M"/>
    <property type="match status" value="1"/>
</dbReference>
<name>A0ABY1JF02_9BACT</name>
<accession>A0ABY1JF02</accession>
<evidence type="ECO:0000259" key="3">
    <source>
        <dbReference type="SMART" id="SM01274"/>
    </source>
</evidence>
<dbReference type="SUPFAM" id="SSF53223">
    <property type="entry name" value="Aminoacid dehydrogenase-like, N-terminal domain"/>
    <property type="match status" value="1"/>
</dbReference>
<protein>
    <submittedName>
        <fullName evidence="4">Malate dehydrogenase (Oxaloacetate-decarboxylating)</fullName>
    </submittedName>
</protein>
<dbReference type="InterPro" id="IPR037062">
    <property type="entry name" value="Malic_N_dom_sf"/>
</dbReference>
<reference evidence="4 5" key="1">
    <citation type="submission" date="2016-11" db="EMBL/GenBank/DDBJ databases">
        <authorList>
            <person name="Varghese N."/>
            <person name="Submissions S."/>
        </authorList>
    </citation>
    <scope>NUCLEOTIDE SEQUENCE [LARGE SCALE GENOMIC DNA]</scope>
    <source>
        <strain evidence="4 5">DSM 20664</strain>
    </source>
</reference>
<dbReference type="Gene3D" id="3.40.50.10380">
    <property type="entry name" value="Malic enzyme, N-terminal domain"/>
    <property type="match status" value="1"/>
</dbReference>
<dbReference type="InterPro" id="IPR012301">
    <property type="entry name" value="Malic_N_dom"/>
</dbReference>
<evidence type="ECO:0000256" key="1">
    <source>
        <dbReference type="ARBA" id="ARBA00023002"/>
    </source>
</evidence>
<dbReference type="InterPro" id="IPR036291">
    <property type="entry name" value="NAD(P)-bd_dom_sf"/>
</dbReference>
<feature type="domain" description="Malic enzyme NAD-binding" evidence="2">
    <location>
        <begin position="165"/>
        <end position="386"/>
    </location>
</feature>
<dbReference type="Proteomes" id="UP000185093">
    <property type="component" value="Unassembled WGS sequence"/>
</dbReference>
<gene>
    <name evidence="4" type="ORF">SAMN05444368_1687</name>
</gene>
<dbReference type="Gene3D" id="3.40.50.720">
    <property type="entry name" value="NAD(P)-binding Rossmann-like Domain"/>
    <property type="match status" value="1"/>
</dbReference>
<dbReference type="SUPFAM" id="SSF51735">
    <property type="entry name" value="NAD(P)-binding Rossmann-fold domains"/>
    <property type="match status" value="1"/>
</dbReference>
<sequence>MSTEWHRAIELHKRVKGKVTVYPSSRLRTTDDLACNYFPGSLAVANIIDKDQDASFEYTGRGNCIFVVSNGSSILNFEEPNPYAVLPILEGKCLIYKTFGDINAFPVCLEAKSAEEIVQMCRFITPTVGGLNLSNITSVTSFRILEELQSTLDIPVFSDDHYGIAVALLGALKNALIVVGKKLQDIKITIWGAGKAGISTARLLLDAGARQIVMVNSHGILTPANPFMNQEQAKLAERLGIDADYQDLKLAMSNADVFIGLSAKDALDPDYIKLMNKEPIVFSMAMPEPEISPALAKEIGAAIVASSQFWTATINPIASFQVYPGIMRGALDVRAAAITTKMLLEAADGFANSVDQNRLSPDHIVPPIFCDETTPRIAEAVAQAAVEEGIALNPIPKNKVYAQTWERLYGWRIV</sequence>
<dbReference type="InterPro" id="IPR012302">
    <property type="entry name" value="Malic_NAD-bd"/>
</dbReference>
<keyword evidence="1" id="KW-0560">Oxidoreductase</keyword>
<dbReference type="Pfam" id="PF03949">
    <property type="entry name" value="Malic_M"/>
    <property type="match status" value="1"/>
</dbReference>
<comment type="caution">
    <text evidence="4">The sequence shown here is derived from an EMBL/GenBank/DDBJ whole genome shotgun (WGS) entry which is preliminary data.</text>
</comment>
<dbReference type="InterPro" id="IPR051674">
    <property type="entry name" value="Malate_Decarboxylase"/>
</dbReference>
<evidence type="ECO:0000259" key="2">
    <source>
        <dbReference type="SMART" id="SM00919"/>
    </source>
</evidence>
<evidence type="ECO:0000313" key="4">
    <source>
        <dbReference type="EMBL" id="SIN74924.1"/>
    </source>
</evidence>
<dbReference type="SMART" id="SM01274">
    <property type="entry name" value="malic"/>
    <property type="match status" value="1"/>
</dbReference>
<dbReference type="PANTHER" id="PTHR43237">
    <property type="entry name" value="NADP-DEPENDENT MALIC ENZYME"/>
    <property type="match status" value="1"/>
</dbReference>
<dbReference type="InterPro" id="IPR046346">
    <property type="entry name" value="Aminoacid_DH-like_N_sf"/>
</dbReference>
<proteinExistence type="predicted"/>
<dbReference type="PANTHER" id="PTHR43237:SF4">
    <property type="entry name" value="NADP-DEPENDENT MALIC ENZYME"/>
    <property type="match status" value="1"/>
</dbReference>
<dbReference type="EMBL" id="FSQZ01000001">
    <property type="protein sequence ID" value="SIN74924.1"/>
    <property type="molecule type" value="Genomic_DNA"/>
</dbReference>
<feature type="domain" description="Malic enzyme N-terminal" evidence="3">
    <location>
        <begin position="16"/>
        <end position="149"/>
    </location>
</feature>
<dbReference type="RefSeq" id="WP_074199898.1">
    <property type="nucleotide sequence ID" value="NZ_DAONLC010000003.1"/>
</dbReference>
<organism evidence="4 5">
    <name type="scientific">Acetomicrobium flavidum</name>
    <dbReference type="NCBI Taxonomy" id="49896"/>
    <lineage>
        <taxon>Bacteria</taxon>
        <taxon>Thermotogati</taxon>
        <taxon>Synergistota</taxon>
        <taxon>Synergistia</taxon>
        <taxon>Synergistales</taxon>
        <taxon>Acetomicrobiaceae</taxon>
        <taxon>Acetomicrobium</taxon>
    </lineage>
</organism>
<keyword evidence="5" id="KW-1185">Reference proteome</keyword>